<dbReference type="GO" id="GO:0005737">
    <property type="term" value="C:cytoplasm"/>
    <property type="evidence" value="ECO:0007669"/>
    <property type="project" value="UniProtKB-SubCell"/>
</dbReference>
<keyword evidence="5 8" id="KW-0645">Protease</keyword>
<proteinExistence type="inferred from homology"/>
<gene>
    <name evidence="8" type="primary">pepA</name>
    <name evidence="10" type="ORF">B5C08_12015</name>
</gene>
<feature type="binding site" evidence="8">
    <location>
        <position position="257"/>
    </location>
    <ligand>
        <name>Mn(2+)</name>
        <dbReference type="ChEBI" id="CHEBI:29035"/>
        <label>2</label>
    </ligand>
</feature>
<dbReference type="HAMAP" id="MF_00181">
    <property type="entry name" value="Cytosol_peptidase_M17"/>
    <property type="match status" value="1"/>
</dbReference>
<keyword evidence="8" id="KW-0464">Manganese</keyword>
<name>A0A2A4GUT8_9STAP</name>
<dbReference type="InterPro" id="IPR023042">
    <property type="entry name" value="Peptidase_M17_leu_NH2_pept"/>
</dbReference>
<dbReference type="Proteomes" id="UP000218335">
    <property type="component" value="Unassembled WGS sequence"/>
</dbReference>
<comment type="function">
    <text evidence="7 8">Presumably involved in the processing and regular turnover of intracellular proteins. Catalyzes the removal of unsubstituted N-terminal amino acids from various peptides.</text>
</comment>
<dbReference type="SUPFAM" id="SSF53187">
    <property type="entry name" value="Zn-dependent exopeptidases"/>
    <property type="match status" value="1"/>
</dbReference>
<dbReference type="GO" id="GO:0030145">
    <property type="term" value="F:manganese ion binding"/>
    <property type="evidence" value="ECO:0007669"/>
    <property type="project" value="UniProtKB-UniRule"/>
</dbReference>
<dbReference type="RefSeq" id="WP_096638185.1">
    <property type="nucleotide sequence ID" value="NZ_MWUU01000022.1"/>
</dbReference>
<evidence type="ECO:0000256" key="4">
    <source>
        <dbReference type="ARBA" id="ARBA00022438"/>
    </source>
</evidence>
<reference evidence="10 11" key="1">
    <citation type="journal article" date="2017" name="PLoS ONE">
        <title>Development of a real-time PCR for detection of Staphylococcus pseudintermedius using a novel automated comparison of whole-genome sequences.</title>
        <authorList>
            <person name="Verstappen K.M."/>
            <person name="Huijbregts L."/>
            <person name="Spaninks M."/>
            <person name="Wagenaar J.A."/>
            <person name="Fluit A.C."/>
            <person name="Duim B."/>
        </authorList>
    </citation>
    <scope>NUCLEOTIDE SEQUENCE [LARGE SCALE GENOMIC DNA]</scope>
    <source>
        <strain evidence="10 11">215070706401-1</strain>
    </source>
</reference>
<feature type="active site" evidence="8">
    <location>
        <position position="343"/>
    </location>
</feature>
<dbReference type="PROSITE" id="PS00631">
    <property type="entry name" value="CYTOSOL_AP"/>
    <property type="match status" value="1"/>
</dbReference>
<evidence type="ECO:0000259" key="9">
    <source>
        <dbReference type="PROSITE" id="PS00631"/>
    </source>
</evidence>
<dbReference type="EC" id="3.4.11.10" evidence="8"/>
<evidence type="ECO:0000256" key="5">
    <source>
        <dbReference type="ARBA" id="ARBA00022670"/>
    </source>
</evidence>
<keyword evidence="6 8" id="KW-0378">Hydrolase</keyword>
<feature type="binding site" evidence="8">
    <location>
        <position position="339"/>
    </location>
    <ligand>
        <name>Mn(2+)</name>
        <dbReference type="ChEBI" id="CHEBI:29035"/>
        <label>1</label>
    </ligand>
</feature>
<dbReference type="Gene3D" id="3.40.220.10">
    <property type="entry name" value="Leucine Aminopeptidase, subunit E, domain 1"/>
    <property type="match status" value="1"/>
</dbReference>
<feature type="binding site" evidence="8">
    <location>
        <position position="341"/>
    </location>
    <ligand>
        <name>Mn(2+)</name>
        <dbReference type="ChEBI" id="CHEBI:29035"/>
        <label>1</label>
    </ligand>
</feature>
<dbReference type="GO" id="GO:0070006">
    <property type="term" value="F:metalloaminopeptidase activity"/>
    <property type="evidence" value="ECO:0007669"/>
    <property type="project" value="InterPro"/>
</dbReference>
<dbReference type="Gene3D" id="3.40.630.10">
    <property type="entry name" value="Zn peptidases"/>
    <property type="match status" value="1"/>
</dbReference>
<feature type="active site" evidence="8">
    <location>
        <position position="269"/>
    </location>
</feature>
<evidence type="ECO:0000256" key="2">
    <source>
        <dbReference type="ARBA" id="ARBA00000967"/>
    </source>
</evidence>
<dbReference type="PANTHER" id="PTHR11963:SF23">
    <property type="entry name" value="CYTOSOL AMINOPEPTIDASE"/>
    <property type="match status" value="1"/>
</dbReference>
<feature type="binding site" evidence="8">
    <location>
        <position position="280"/>
    </location>
    <ligand>
        <name>Mn(2+)</name>
        <dbReference type="ChEBI" id="CHEBI:29035"/>
        <label>2</label>
    </ligand>
</feature>
<comment type="caution">
    <text evidence="10">The sequence shown here is derived from an EMBL/GenBank/DDBJ whole genome shotgun (WGS) entry which is preliminary data.</text>
</comment>
<dbReference type="SUPFAM" id="SSF52949">
    <property type="entry name" value="Macro domain-like"/>
    <property type="match status" value="1"/>
</dbReference>
<dbReference type="EMBL" id="MWUU01000022">
    <property type="protein sequence ID" value="PCF53615.1"/>
    <property type="molecule type" value="Genomic_DNA"/>
</dbReference>
<comment type="catalytic activity">
    <reaction evidence="1 8">
        <text>Release of an N-terminal amino acid, Xaa-|-Yaa-, in which Xaa is preferably Leu, but may be other amino acids including Pro although not Arg or Lys, and Yaa may be Pro. Amino acid amides and methyl esters are also readily hydrolyzed, but rates on arylamides are exceedingly low.</text>
        <dbReference type="EC" id="3.4.11.1"/>
    </reaction>
</comment>
<dbReference type="Pfam" id="PF02789">
    <property type="entry name" value="Peptidase_M17_N"/>
    <property type="match status" value="1"/>
</dbReference>
<dbReference type="AlphaFoldDB" id="A0A2A4GUT8"/>
<protein>
    <recommendedName>
        <fullName evidence="8">Probable cytosol aminopeptidase</fullName>
        <ecNumber evidence="8">3.4.11.1</ecNumber>
    </recommendedName>
    <alternativeName>
        <fullName evidence="8">Leucine aminopeptidase</fullName>
        <shortName evidence="8">LAP</shortName>
        <ecNumber evidence="8">3.4.11.10</ecNumber>
    </alternativeName>
    <alternativeName>
        <fullName evidence="8">Leucyl aminopeptidase</fullName>
    </alternativeName>
</protein>
<comment type="cofactor">
    <cofactor evidence="8">
        <name>Mn(2+)</name>
        <dbReference type="ChEBI" id="CHEBI:29035"/>
    </cofactor>
    <text evidence="8">Binds 2 manganese ions per subunit.</text>
</comment>
<organism evidence="10 11">
    <name type="scientific">Staphylococcus delphini</name>
    <dbReference type="NCBI Taxonomy" id="53344"/>
    <lineage>
        <taxon>Bacteria</taxon>
        <taxon>Bacillati</taxon>
        <taxon>Bacillota</taxon>
        <taxon>Bacilli</taxon>
        <taxon>Bacillales</taxon>
        <taxon>Staphylococcaceae</taxon>
        <taxon>Staphylococcus</taxon>
        <taxon>Staphylococcus intermedius group</taxon>
    </lineage>
</organism>
<keyword evidence="8" id="KW-0963">Cytoplasm</keyword>
<feature type="domain" description="Cytosol aminopeptidase" evidence="9">
    <location>
        <begin position="337"/>
        <end position="344"/>
    </location>
</feature>
<dbReference type="CDD" id="cd00433">
    <property type="entry name" value="Peptidase_M17"/>
    <property type="match status" value="1"/>
</dbReference>
<dbReference type="PRINTS" id="PR00481">
    <property type="entry name" value="LAMNOPPTDASE"/>
</dbReference>
<comment type="catalytic activity">
    <reaction evidence="2 8">
        <text>Release of an N-terminal amino acid, preferentially leucine, but not glutamic or aspartic acids.</text>
        <dbReference type="EC" id="3.4.11.10"/>
    </reaction>
</comment>
<evidence type="ECO:0000256" key="3">
    <source>
        <dbReference type="ARBA" id="ARBA00009528"/>
    </source>
</evidence>
<dbReference type="GO" id="GO:0006508">
    <property type="term" value="P:proteolysis"/>
    <property type="evidence" value="ECO:0007669"/>
    <property type="project" value="UniProtKB-KW"/>
</dbReference>
<keyword evidence="4 8" id="KW-0031">Aminopeptidase</keyword>
<sequence length="495" mass="54324">MPSQQTETATAIIAGVPEHLNQYFDVVKQDTAFFEALTELKAHHLISSKVGDIASTAVTIEGQMYRLITVGLGNLNQLKAQDYLKIWGKLFQYLQQGAIAKINLKVNTFLAKSLESETIFNLMGLQSEQAIYQFDDYKSDKKAPFHLKMVLDCDQVSDYTAPIEAGQKLGRAINRARDLSNTPPNIMTPAYLAETVEQYFKDTSVKVHIKDEHAIEQEGFGLVQAVGKGSVHPPRMITLEYQGDPEHEDQVIALVGKGITYDSGGYSIKSKNGMPSMKFDMSGAANVIGMVEAIRALKLKVNIVAVIAAAENMIANNAMKPDDVFTALSGETVEVPNTDAEGRLVLADATFYANQYKPEMIMDFATLTGAAVVALGEDKAAVFQHRVQPEVLNQIFQTSQIYEEPVFELPITETERKNIKASDVADLTNHVNAHGKALFAAAFITHFSGQTPHLHFDIAGPATINKATHKGPKGPTGFMIPTIVTWLKNQYGMNE</sequence>
<keyword evidence="8" id="KW-0479">Metal-binding</keyword>
<feature type="binding site" evidence="8">
    <location>
        <position position="262"/>
    </location>
    <ligand>
        <name>Mn(2+)</name>
        <dbReference type="ChEBI" id="CHEBI:29035"/>
        <label>2</label>
    </ligand>
</feature>
<dbReference type="Pfam" id="PF00883">
    <property type="entry name" value="Peptidase_M17"/>
    <property type="match status" value="1"/>
</dbReference>
<dbReference type="PANTHER" id="PTHR11963">
    <property type="entry name" value="LEUCINE AMINOPEPTIDASE-RELATED"/>
    <property type="match status" value="1"/>
</dbReference>
<dbReference type="InterPro" id="IPR008283">
    <property type="entry name" value="Peptidase_M17_N"/>
</dbReference>
<evidence type="ECO:0000256" key="1">
    <source>
        <dbReference type="ARBA" id="ARBA00000135"/>
    </source>
</evidence>
<comment type="similarity">
    <text evidence="3 8">Belongs to the peptidase M17 family.</text>
</comment>
<dbReference type="InterPro" id="IPR043472">
    <property type="entry name" value="Macro_dom-like"/>
</dbReference>
<dbReference type="InterPro" id="IPR000819">
    <property type="entry name" value="Peptidase_M17_C"/>
</dbReference>
<evidence type="ECO:0000256" key="8">
    <source>
        <dbReference type="HAMAP-Rule" id="MF_00181"/>
    </source>
</evidence>
<comment type="subcellular location">
    <subcellularLocation>
        <location evidence="8">Cytoplasm</location>
    </subcellularLocation>
</comment>
<evidence type="ECO:0000256" key="7">
    <source>
        <dbReference type="ARBA" id="ARBA00049972"/>
    </source>
</evidence>
<evidence type="ECO:0000256" key="6">
    <source>
        <dbReference type="ARBA" id="ARBA00022801"/>
    </source>
</evidence>
<evidence type="ECO:0000313" key="11">
    <source>
        <dbReference type="Proteomes" id="UP000218335"/>
    </source>
</evidence>
<evidence type="ECO:0000313" key="10">
    <source>
        <dbReference type="EMBL" id="PCF53615.1"/>
    </source>
</evidence>
<feature type="binding site" evidence="8">
    <location>
        <position position="341"/>
    </location>
    <ligand>
        <name>Mn(2+)</name>
        <dbReference type="ChEBI" id="CHEBI:29035"/>
        <label>2</label>
    </ligand>
</feature>
<dbReference type="InterPro" id="IPR011356">
    <property type="entry name" value="Leucine_aapep/pepB"/>
</dbReference>
<dbReference type="EC" id="3.4.11.1" evidence="8"/>
<accession>A0A2A4GUT8</accession>
<feature type="binding site" evidence="8">
    <location>
        <position position="262"/>
    </location>
    <ligand>
        <name>Mn(2+)</name>
        <dbReference type="ChEBI" id="CHEBI:29035"/>
        <label>1</label>
    </ligand>
</feature>